<dbReference type="SMART" id="SM00906">
    <property type="entry name" value="Fungal_trans"/>
    <property type="match status" value="1"/>
</dbReference>
<keyword evidence="3" id="KW-0805">Transcription regulation</keyword>
<keyword evidence="1" id="KW-0479">Metal-binding</keyword>
<keyword evidence="10" id="KW-1185">Reference proteome</keyword>
<dbReference type="RefSeq" id="XP_016641770.1">
    <property type="nucleotide sequence ID" value="XM_016788617.1"/>
</dbReference>
<name>A0A084G3Q9_PSEDA</name>
<feature type="region of interest" description="Disordered" evidence="7">
    <location>
        <begin position="113"/>
        <end position="141"/>
    </location>
</feature>
<dbReference type="GO" id="GO:0006351">
    <property type="term" value="P:DNA-templated transcription"/>
    <property type="evidence" value="ECO:0007669"/>
    <property type="project" value="InterPro"/>
</dbReference>
<evidence type="ECO:0000313" key="10">
    <source>
        <dbReference type="Proteomes" id="UP000028545"/>
    </source>
</evidence>
<dbReference type="OrthoDB" id="4818016at2759"/>
<dbReference type="PANTHER" id="PTHR31313">
    <property type="entry name" value="TY1 ENHANCER ACTIVATOR"/>
    <property type="match status" value="1"/>
</dbReference>
<dbReference type="Pfam" id="PF04082">
    <property type="entry name" value="Fungal_trans"/>
    <property type="match status" value="1"/>
</dbReference>
<keyword evidence="6" id="KW-0539">Nucleus</keyword>
<feature type="region of interest" description="Disordered" evidence="7">
    <location>
        <begin position="35"/>
        <end position="54"/>
    </location>
</feature>
<sequence length="691" mass="76598">MPQLFSQGLTKDLMLMKQQNTGLRDLRRRIRAVQKSRSLGRQLGESAPNPNTTDYVFRGNSQSLADHATEDASSQTEMRDNDVILNFENMDQDCALRPVTTNSTINTSDTLRFSDTFRHPSTNKTTMSGPQTTPETVPAGHTRLTTDERGQLRYFGYSSLMRMVSILPPSSPSNSTASAATAAAASGAGTLDDISQDVAILADSGETHHHLMDLFFRYQHAALPVLDEAAFRESYMRGKRTEYYSTFLLHSLLLRALKFSAHPRADQLKIVYLRRIRRELLFEIENPSIATIPALCMFGSYMAGEGSDRACWLYPGLAFRLLYDFGLHEDCSDLVKSGRLTETDRRIKHSILYHCYVFDNRLYSSFQGRPTAVRLEDISCPLPSADIRDPSHQSLTAFVRLSSILEEILPIINGRRLDTIYQHASVEKLSRASDDLLQWFKALPPELQWNSSAVQLPSPATCALHIHFLSVTILLNRPFAAYMLKSADDKGVVDGRAGNRRLSGQTPEISQKICTTSGIRISKILCAYKRCHGANKFFSTINPACLSASIALISDIVSAKVGEDKREEKRWLSAILETLNEITPTYPVAGRSYIVLCAIAKACGLQGVAPPPSSSGPLGTSDSGNDLLSQLFQNAEGQQTGPGEMVSCVNESLGWEFHPMLGDVHDIGLSDFYPRLSPWPPSTPDYGNWLV</sequence>
<organism evidence="9 10">
    <name type="scientific">Pseudallescheria apiosperma</name>
    <name type="common">Scedosporium apiospermum</name>
    <dbReference type="NCBI Taxonomy" id="563466"/>
    <lineage>
        <taxon>Eukaryota</taxon>
        <taxon>Fungi</taxon>
        <taxon>Dikarya</taxon>
        <taxon>Ascomycota</taxon>
        <taxon>Pezizomycotina</taxon>
        <taxon>Sordariomycetes</taxon>
        <taxon>Hypocreomycetidae</taxon>
        <taxon>Microascales</taxon>
        <taxon>Microascaceae</taxon>
        <taxon>Scedosporium</taxon>
    </lineage>
</organism>
<dbReference type="CDD" id="cd12148">
    <property type="entry name" value="fungal_TF_MHR"/>
    <property type="match status" value="1"/>
</dbReference>
<keyword evidence="4" id="KW-0238">DNA-binding</keyword>
<evidence type="ECO:0000256" key="5">
    <source>
        <dbReference type="ARBA" id="ARBA00023163"/>
    </source>
</evidence>
<evidence type="ECO:0000256" key="4">
    <source>
        <dbReference type="ARBA" id="ARBA00023125"/>
    </source>
</evidence>
<evidence type="ECO:0000256" key="1">
    <source>
        <dbReference type="ARBA" id="ARBA00022723"/>
    </source>
</evidence>
<evidence type="ECO:0000256" key="6">
    <source>
        <dbReference type="ARBA" id="ARBA00023242"/>
    </source>
</evidence>
<dbReference type="InterPro" id="IPR007219">
    <property type="entry name" value="XnlR_reg_dom"/>
</dbReference>
<dbReference type="EMBL" id="JOWA01000104">
    <property type="protein sequence ID" value="KEZ41971.1"/>
    <property type="molecule type" value="Genomic_DNA"/>
</dbReference>
<dbReference type="VEuPathDB" id="FungiDB:SAPIO_CDS6547"/>
<evidence type="ECO:0000256" key="3">
    <source>
        <dbReference type="ARBA" id="ARBA00023015"/>
    </source>
</evidence>
<evidence type="ECO:0000313" key="9">
    <source>
        <dbReference type="EMBL" id="KEZ41971.1"/>
    </source>
</evidence>
<feature type="compositionally biased region" description="Polar residues" evidence="7">
    <location>
        <begin position="113"/>
        <end position="135"/>
    </location>
</feature>
<dbReference type="Proteomes" id="UP000028545">
    <property type="component" value="Unassembled WGS sequence"/>
</dbReference>
<dbReference type="InterPro" id="IPR051615">
    <property type="entry name" value="Transcr_Regulatory_Elem"/>
</dbReference>
<evidence type="ECO:0000256" key="2">
    <source>
        <dbReference type="ARBA" id="ARBA00022833"/>
    </source>
</evidence>
<dbReference type="GO" id="GO:0008270">
    <property type="term" value="F:zinc ion binding"/>
    <property type="evidence" value="ECO:0007669"/>
    <property type="project" value="InterPro"/>
</dbReference>
<protein>
    <recommendedName>
        <fullName evidence="8">Xylanolytic transcriptional activator regulatory domain-containing protein</fullName>
    </recommendedName>
</protein>
<feature type="domain" description="Xylanolytic transcriptional activator regulatory" evidence="8">
    <location>
        <begin position="311"/>
        <end position="389"/>
    </location>
</feature>
<evidence type="ECO:0000256" key="7">
    <source>
        <dbReference type="SAM" id="MobiDB-lite"/>
    </source>
</evidence>
<proteinExistence type="predicted"/>
<evidence type="ECO:0000259" key="8">
    <source>
        <dbReference type="SMART" id="SM00906"/>
    </source>
</evidence>
<gene>
    <name evidence="9" type="ORF">SAPIO_CDS6547</name>
</gene>
<comment type="caution">
    <text evidence="9">The sequence shown here is derived from an EMBL/GenBank/DDBJ whole genome shotgun (WGS) entry which is preliminary data.</text>
</comment>
<reference evidence="9 10" key="1">
    <citation type="journal article" date="2014" name="Genome Announc.">
        <title>Draft genome sequence of the pathogenic fungus Scedosporium apiospermum.</title>
        <authorList>
            <person name="Vandeputte P."/>
            <person name="Ghamrawi S."/>
            <person name="Rechenmann M."/>
            <person name="Iltis A."/>
            <person name="Giraud S."/>
            <person name="Fleury M."/>
            <person name="Thornton C."/>
            <person name="Delhaes L."/>
            <person name="Meyer W."/>
            <person name="Papon N."/>
            <person name="Bouchara J.P."/>
        </authorList>
    </citation>
    <scope>NUCLEOTIDE SEQUENCE [LARGE SCALE GENOMIC DNA]</scope>
    <source>
        <strain evidence="9 10">IHEM 14462</strain>
    </source>
</reference>
<dbReference type="GeneID" id="27725619"/>
<keyword evidence="2" id="KW-0862">Zinc</keyword>
<dbReference type="GO" id="GO:0003677">
    <property type="term" value="F:DNA binding"/>
    <property type="evidence" value="ECO:0007669"/>
    <property type="project" value="UniProtKB-KW"/>
</dbReference>
<dbReference type="OMA" id="SRIFWGS"/>
<dbReference type="HOGENOM" id="CLU_398577_0_0_1"/>
<dbReference type="KEGG" id="sapo:SAPIO_CDS6547"/>
<dbReference type="AlphaFoldDB" id="A0A084G3Q9"/>
<dbReference type="PANTHER" id="PTHR31313:SF81">
    <property type="entry name" value="TY1 ENHANCER ACTIVATOR"/>
    <property type="match status" value="1"/>
</dbReference>
<keyword evidence="5" id="KW-0804">Transcription</keyword>
<accession>A0A084G3Q9</accession>